<organism evidence="6 7">
    <name type="scientific">Amycolatopsis speibonae</name>
    <dbReference type="NCBI Taxonomy" id="1450224"/>
    <lineage>
        <taxon>Bacteria</taxon>
        <taxon>Bacillati</taxon>
        <taxon>Actinomycetota</taxon>
        <taxon>Actinomycetes</taxon>
        <taxon>Pseudonocardiales</taxon>
        <taxon>Pseudonocardiaceae</taxon>
        <taxon>Amycolatopsis</taxon>
    </lineage>
</organism>
<comment type="cofactor">
    <cofactor evidence="1">
        <name>FAD</name>
        <dbReference type="ChEBI" id="CHEBI:57692"/>
    </cofactor>
</comment>
<dbReference type="InterPro" id="IPR006076">
    <property type="entry name" value="FAD-dep_OxRdtase"/>
</dbReference>
<dbReference type="InterPro" id="IPR036188">
    <property type="entry name" value="FAD/NAD-bd_sf"/>
</dbReference>
<evidence type="ECO:0000256" key="4">
    <source>
        <dbReference type="ARBA" id="ARBA00023002"/>
    </source>
</evidence>
<dbReference type="GO" id="GO:0050131">
    <property type="term" value="F:N-methyl-L-amino-acid oxidase activity"/>
    <property type="evidence" value="ECO:0007669"/>
    <property type="project" value="UniProtKB-EC"/>
</dbReference>
<dbReference type="NCBIfam" id="NF008425">
    <property type="entry name" value="PRK11259.1"/>
    <property type="match status" value="1"/>
</dbReference>
<dbReference type="PANTHER" id="PTHR10961">
    <property type="entry name" value="PEROXISOMAL SARCOSINE OXIDASE"/>
    <property type="match status" value="1"/>
</dbReference>
<accession>A0ABV7P948</accession>
<dbReference type="SUPFAM" id="SSF54373">
    <property type="entry name" value="FAD-linked reductases, C-terminal domain"/>
    <property type="match status" value="1"/>
</dbReference>
<dbReference type="Gene3D" id="3.30.9.10">
    <property type="entry name" value="D-Amino Acid Oxidase, subunit A, domain 2"/>
    <property type="match status" value="1"/>
</dbReference>
<dbReference type="Proteomes" id="UP001595645">
    <property type="component" value="Unassembled WGS sequence"/>
</dbReference>
<evidence type="ECO:0000313" key="7">
    <source>
        <dbReference type="Proteomes" id="UP001595645"/>
    </source>
</evidence>
<evidence type="ECO:0000256" key="3">
    <source>
        <dbReference type="ARBA" id="ARBA00022827"/>
    </source>
</evidence>
<keyword evidence="7" id="KW-1185">Reference proteome</keyword>
<evidence type="ECO:0000259" key="5">
    <source>
        <dbReference type="Pfam" id="PF01266"/>
    </source>
</evidence>
<dbReference type="SUPFAM" id="SSF51905">
    <property type="entry name" value="FAD/NAD(P)-binding domain"/>
    <property type="match status" value="1"/>
</dbReference>
<dbReference type="EMBL" id="JBHRWK010000079">
    <property type="protein sequence ID" value="MFC3455055.1"/>
    <property type="molecule type" value="Genomic_DNA"/>
</dbReference>
<evidence type="ECO:0000256" key="1">
    <source>
        <dbReference type="ARBA" id="ARBA00001974"/>
    </source>
</evidence>
<dbReference type="Gene3D" id="3.50.50.60">
    <property type="entry name" value="FAD/NAD(P)-binding domain"/>
    <property type="match status" value="1"/>
</dbReference>
<keyword evidence="2" id="KW-0285">Flavoprotein</keyword>
<dbReference type="PANTHER" id="PTHR10961:SF7">
    <property type="entry name" value="FAD DEPENDENT OXIDOREDUCTASE DOMAIN-CONTAINING PROTEIN"/>
    <property type="match status" value="1"/>
</dbReference>
<protein>
    <submittedName>
        <fullName evidence="6">N-methyl-L-tryptophan oxidase</fullName>
        <ecNumber evidence="6">1.5.3.2</ecNumber>
    </submittedName>
</protein>
<evidence type="ECO:0000313" key="6">
    <source>
        <dbReference type="EMBL" id="MFC3455055.1"/>
    </source>
</evidence>
<dbReference type="EC" id="1.5.3.2" evidence="6"/>
<evidence type="ECO:0000256" key="2">
    <source>
        <dbReference type="ARBA" id="ARBA00022630"/>
    </source>
</evidence>
<gene>
    <name evidence="6" type="primary">solA</name>
    <name evidence="6" type="ORF">ACFOSH_36950</name>
</gene>
<dbReference type="Pfam" id="PF01266">
    <property type="entry name" value="DAO"/>
    <property type="match status" value="1"/>
</dbReference>
<keyword evidence="4 6" id="KW-0560">Oxidoreductase</keyword>
<name>A0ABV7P948_9PSEU</name>
<dbReference type="RefSeq" id="WP_378245123.1">
    <property type="nucleotide sequence ID" value="NZ_JBHRWK010000079.1"/>
</dbReference>
<proteinExistence type="predicted"/>
<feature type="domain" description="FAD dependent oxidoreductase" evidence="5">
    <location>
        <begin position="7"/>
        <end position="361"/>
    </location>
</feature>
<sequence length="380" mass="40501">MPEPDIDVLVVGLGAWGSMALWSLASRGVRAIGVERHGRGHSLGASHGGSRMFRITCLEHPGLVPLARRSAELWDLLGRQAGKPLLHRYGGLLIGAPDSAVAGGTLAAANEHGIEVEPLSRTQLAGRFPQHTALAPDDIGVWEPSAGLLRPEASIRAALGAAETAGARIFTGTEVTGIESIDDGVLVHSPGRTWRARRVVVATGSWLPFMTPLPELRVVRMPVTWFEPDGDAERFRLADFPVFMRELDGGTVLWGCGADPPYDVKLGLEQFGATAVPFDPLDTDRSVTPADWTALRAALTGHLPGLRPEPSRVAVCMLTLTPDGQFVLGSLPDAPNVIVAGGDNAHGFKHATGIGELLADLATDHEPRIDFSFMDVKRFS</sequence>
<reference evidence="7" key="1">
    <citation type="journal article" date="2019" name="Int. J. Syst. Evol. Microbiol.">
        <title>The Global Catalogue of Microorganisms (GCM) 10K type strain sequencing project: providing services to taxonomists for standard genome sequencing and annotation.</title>
        <authorList>
            <consortium name="The Broad Institute Genomics Platform"/>
            <consortium name="The Broad Institute Genome Sequencing Center for Infectious Disease"/>
            <person name="Wu L."/>
            <person name="Ma J."/>
        </authorList>
    </citation>
    <scope>NUCLEOTIDE SEQUENCE [LARGE SCALE GENOMIC DNA]</scope>
    <source>
        <strain evidence="7">CGMCC 4.7676</strain>
    </source>
</reference>
<comment type="caution">
    <text evidence="6">The sequence shown here is derived from an EMBL/GenBank/DDBJ whole genome shotgun (WGS) entry which is preliminary data.</text>
</comment>
<dbReference type="InterPro" id="IPR045170">
    <property type="entry name" value="MTOX"/>
</dbReference>
<keyword evidence="3" id="KW-0274">FAD</keyword>